<dbReference type="Pfam" id="PF00111">
    <property type="entry name" value="Fer2"/>
    <property type="match status" value="1"/>
</dbReference>
<keyword evidence="3" id="KW-0479">Metal-binding</keyword>
<gene>
    <name evidence="8" type="ORF">NX794_00435</name>
</gene>
<organism evidence="8 9">
    <name type="scientific">Streptomyces pyxinicus</name>
    <dbReference type="NCBI Taxonomy" id="2970331"/>
    <lineage>
        <taxon>Bacteria</taxon>
        <taxon>Bacillati</taxon>
        <taxon>Actinomycetota</taxon>
        <taxon>Actinomycetes</taxon>
        <taxon>Kitasatosporales</taxon>
        <taxon>Streptomycetaceae</taxon>
        <taxon>Streptomyces</taxon>
    </lineage>
</organism>
<comment type="caution">
    <text evidence="8">The sequence shown here is derived from an EMBL/GenBank/DDBJ whole genome shotgun (WGS) entry which is preliminary data.</text>
</comment>
<comment type="cofactor">
    <cofactor evidence="6">
        <name>[2Fe-2S] cluster</name>
        <dbReference type="ChEBI" id="CHEBI:190135"/>
    </cofactor>
</comment>
<feature type="domain" description="2Fe-2S ferredoxin-type" evidence="7">
    <location>
        <begin position="3"/>
        <end position="106"/>
    </location>
</feature>
<accession>A0ABT2AUA5</accession>
<evidence type="ECO:0000256" key="1">
    <source>
        <dbReference type="ARBA" id="ARBA00010914"/>
    </source>
</evidence>
<dbReference type="PANTHER" id="PTHR23426">
    <property type="entry name" value="FERREDOXIN/ADRENODOXIN"/>
    <property type="match status" value="1"/>
</dbReference>
<keyword evidence="9" id="KW-1185">Reference proteome</keyword>
<dbReference type="InterPro" id="IPR001055">
    <property type="entry name" value="Adrenodoxin-like"/>
</dbReference>
<keyword evidence="4" id="KW-0408">Iron</keyword>
<keyword evidence="5" id="KW-0411">Iron-sulfur</keyword>
<dbReference type="InterPro" id="IPR001041">
    <property type="entry name" value="2Fe-2S_ferredoxin-type"/>
</dbReference>
<evidence type="ECO:0000313" key="8">
    <source>
        <dbReference type="EMBL" id="MCS0599716.1"/>
    </source>
</evidence>
<evidence type="ECO:0000256" key="5">
    <source>
        <dbReference type="ARBA" id="ARBA00023014"/>
    </source>
</evidence>
<dbReference type="SUPFAM" id="SSF54292">
    <property type="entry name" value="2Fe-2S ferredoxin-like"/>
    <property type="match status" value="1"/>
</dbReference>
<protein>
    <submittedName>
        <fullName evidence="8">2Fe-2S iron-sulfur cluster-binding protein</fullName>
    </submittedName>
</protein>
<dbReference type="InterPro" id="IPR012675">
    <property type="entry name" value="Beta-grasp_dom_sf"/>
</dbReference>
<dbReference type="PRINTS" id="PR00355">
    <property type="entry name" value="ADRENODOXIN"/>
</dbReference>
<dbReference type="Proteomes" id="UP001205612">
    <property type="component" value="Unassembled WGS sequence"/>
</dbReference>
<dbReference type="PROSITE" id="PS51085">
    <property type="entry name" value="2FE2S_FER_2"/>
    <property type="match status" value="1"/>
</dbReference>
<dbReference type="PANTHER" id="PTHR23426:SF65">
    <property type="entry name" value="FERREDOXIN-2, MITOCHONDRIAL"/>
    <property type="match status" value="1"/>
</dbReference>
<keyword evidence="2" id="KW-0001">2Fe-2S</keyword>
<sequence length="107" mass="11495">MGVRVTFVDAAGVAHEREAVVGDTLMRTAVRTGIRGILAECGGIAACATCHVHIEPPWAQRLEPRSETEEAMLELALEPDDFSRLSCQITVSPALDGLTVRLPAEQI</sequence>
<evidence type="ECO:0000256" key="6">
    <source>
        <dbReference type="ARBA" id="ARBA00034078"/>
    </source>
</evidence>
<reference evidence="8 9" key="1">
    <citation type="submission" date="2022-08" db="EMBL/GenBank/DDBJ databases">
        <authorList>
            <person name="Somphong A."/>
            <person name="Phongsopitanun W."/>
        </authorList>
    </citation>
    <scope>NUCLEOTIDE SEQUENCE [LARGE SCALE GENOMIC DNA]</scope>
    <source>
        <strain evidence="8 9">LP11</strain>
    </source>
</reference>
<evidence type="ECO:0000313" key="9">
    <source>
        <dbReference type="Proteomes" id="UP001205612"/>
    </source>
</evidence>
<dbReference type="Gene3D" id="3.10.20.30">
    <property type="match status" value="1"/>
</dbReference>
<dbReference type="RefSeq" id="WP_258775903.1">
    <property type="nucleotide sequence ID" value="NZ_JANUGP010000001.1"/>
</dbReference>
<evidence type="ECO:0000256" key="4">
    <source>
        <dbReference type="ARBA" id="ARBA00023004"/>
    </source>
</evidence>
<evidence type="ECO:0000256" key="3">
    <source>
        <dbReference type="ARBA" id="ARBA00022723"/>
    </source>
</evidence>
<name>A0ABT2AUA5_9ACTN</name>
<evidence type="ECO:0000259" key="7">
    <source>
        <dbReference type="PROSITE" id="PS51085"/>
    </source>
</evidence>
<dbReference type="InterPro" id="IPR036010">
    <property type="entry name" value="2Fe-2S_ferredoxin-like_sf"/>
</dbReference>
<dbReference type="CDD" id="cd00207">
    <property type="entry name" value="fer2"/>
    <property type="match status" value="1"/>
</dbReference>
<dbReference type="EMBL" id="JANUGP010000001">
    <property type="protein sequence ID" value="MCS0599716.1"/>
    <property type="molecule type" value="Genomic_DNA"/>
</dbReference>
<proteinExistence type="inferred from homology"/>
<comment type="similarity">
    <text evidence="1">Belongs to the adrenodoxin/putidaredoxin family.</text>
</comment>
<evidence type="ECO:0000256" key="2">
    <source>
        <dbReference type="ARBA" id="ARBA00022714"/>
    </source>
</evidence>